<feature type="zinc finger region" description="TRAF-type" evidence="4">
    <location>
        <begin position="138"/>
        <end position="214"/>
    </location>
</feature>
<name>A0A1X7T161_AMPQE</name>
<dbReference type="PROSITE" id="PS50145">
    <property type="entry name" value="ZF_TRAF"/>
    <property type="match status" value="1"/>
</dbReference>
<sequence>MAEGTSFVVSWPKNIILSFVRPLPEDLDVYSEKCDNFMRNPHQTSDRLHICEECHKKASAKSNQHSAFPDGIYQDKIKALKVNCIHHEKGCKWSGKLEDLSAHLNNLAQRYEGCSYTEIRCKHDNCGLFYEWGKLKDHEDNCKLQPATCDFCHNFGNTLEEVEGYQKITRPKFLVPCTNEDHQDFTVQRENLQHHLDTDCPFQPIDCQFKWGRCNDRPKHKDEDQHNATSQQDHLLLLAGTCF</sequence>
<dbReference type="Gene3D" id="3.30.40.10">
    <property type="entry name" value="Zinc/RING finger domain, C3HC4 (zinc finger)"/>
    <property type="match status" value="2"/>
</dbReference>
<organism evidence="6">
    <name type="scientific">Amphimedon queenslandica</name>
    <name type="common">Sponge</name>
    <dbReference type="NCBI Taxonomy" id="400682"/>
    <lineage>
        <taxon>Eukaryota</taxon>
        <taxon>Metazoa</taxon>
        <taxon>Porifera</taxon>
        <taxon>Demospongiae</taxon>
        <taxon>Heteroscleromorpha</taxon>
        <taxon>Haplosclerida</taxon>
        <taxon>Niphatidae</taxon>
        <taxon>Amphimedon</taxon>
    </lineage>
</organism>
<evidence type="ECO:0000256" key="1">
    <source>
        <dbReference type="ARBA" id="ARBA00022723"/>
    </source>
</evidence>
<accession>A0A1X7T161</accession>
<feature type="domain" description="TRAF-type" evidence="5">
    <location>
        <begin position="138"/>
        <end position="214"/>
    </location>
</feature>
<evidence type="ECO:0000256" key="3">
    <source>
        <dbReference type="ARBA" id="ARBA00022833"/>
    </source>
</evidence>
<dbReference type="Pfam" id="PF02176">
    <property type="entry name" value="zf-TRAF"/>
    <property type="match status" value="1"/>
</dbReference>
<protein>
    <recommendedName>
        <fullName evidence="5">TRAF-type domain-containing protein</fullName>
    </recommendedName>
</protein>
<dbReference type="PANTHER" id="PTHR10131">
    <property type="entry name" value="TNF RECEPTOR ASSOCIATED FACTOR"/>
    <property type="match status" value="1"/>
</dbReference>
<dbReference type="SUPFAM" id="SSF49599">
    <property type="entry name" value="TRAF domain-like"/>
    <property type="match status" value="1"/>
</dbReference>
<dbReference type="EnsemblMetazoa" id="Aqu2.1.08185_001">
    <property type="protein sequence ID" value="Aqu2.1.08185_001"/>
    <property type="gene ID" value="Aqu2.1.08185"/>
</dbReference>
<proteinExistence type="predicted"/>
<evidence type="ECO:0000256" key="2">
    <source>
        <dbReference type="ARBA" id="ARBA00022771"/>
    </source>
</evidence>
<evidence type="ECO:0000313" key="6">
    <source>
        <dbReference type="EnsemblMetazoa" id="Aqu2.1.08185_001"/>
    </source>
</evidence>
<dbReference type="InterPro" id="IPR013083">
    <property type="entry name" value="Znf_RING/FYVE/PHD"/>
</dbReference>
<dbReference type="AlphaFoldDB" id="A0A1X7T161"/>
<dbReference type="OrthoDB" id="10051587at2759"/>
<dbReference type="GO" id="GO:0008270">
    <property type="term" value="F:zinc ion binding"/>
    <property type="evidence" value="ECO:0007669"/>
    <property type="project" value="UniProtKB-KW"/>
</dbReference>
<evidence type="ECO:0000256" key="4">
    <source>
        <dbReference type="PROSITE-ProRule" id="PRU00207"/>
    </source>
</evidence>
<keyword evidence="1 4" id="KW-0479">Metal-binding</keyword>
<dbReference type="InterPro" id="IPR001293">
    <property type="entry name" value="Znf_TRAF"/>
</dbReference>
<keyword evidence="2 4" id="KW-0863">Zinc-finger</keyword>
<reference evidence="6" key="1">
    <citation type="submission" date="2017-05" db="UniProtKB">
        <authorList>
            <consortium name="EnsemblMetazoa"/>
        </authorList>
    </citation>
    <scope>IDENTIFICATION</scope>
</reference>
<evidence type="ECO:0000259" key="5">
    <source>
        <dbReference type="PROSITE" id="PS50145"/>
    </source>
</evidence>
<dbReference type="InParanoid" id="A0A1X7T161"/>
<keyword evidence="3 4" id="KW-0862">Zinc</keyword>
<dbReference type="PANTHER" id="PTHR10131:SF94">
    <property type="entry name" value="TNF RECEPTOR-ASSOCIATED FACTOR 4"/>
    <property type="match status" value="1"/>
</dbReference>